<proteinExistence type="predicted"/>
<accession>A0ABQ6BTV0</accession>
<protein>
    <recommendedName>
        <fullName evidence="3">ATP-dependent Clp protease proteolytic subunit</fullName>
    </recommendedName>
</protein>
<reference evidence="2" key="1">
    <citation type="journal article" date="2019" name="Int. J. Syst. Evol. Microbiol.">
        <title>The Global Catalogue of Microorganisms (GCM) 10K type strain sequencing project: providing services to taxonomists for standard genome sequencing and annotation.</title>
        <authorList>
            <consortium name="The Broad Institute Genomics Platform"/>
            <consortium name="The Broad Institute Genome Sequencing Center for Infectious Disease"/>
            <person name="Wu L."/>
            <person name="Ma J."/>
        </authorList>
    </citation>
    <scope>NUCLEOTIDE SEQUENCE [LARGE SCALE GENOMIC DNA]</scope>
    <source>
        <strain evidence="2">NBRC 104970</strain>
    </source>
</reference>
<dbReference type="Proteomes" id="UP001156836">
    <property type="component" value="Unassembled WGS sequence"/>
</dbReference>
<keyword evidence="2" id="KW-1185">Reference proteome</keyword>
<comment type="caution">
    <text evidence="1">The sequence shown here is derived from an EMBL/GenBank/DDBJ whole genome shotgun (WGS) entry which is preliminary data.</text>
</comment>
<dbReference type="SUPFAM" id="SSF52096">
    <property type="entry name" value="ClpP/crotonase"/>
    <property type="match status" value="1"/>
</dbReference>
<organism evidence="1 2">
    <name type="scientific">Chitiniphilus shinanonensis</name>
    <dbReference type="NCBI Taxonomy" id="553088"/>
    <lineage>
        <taxon>Bacteria</taxon>
        <taxon>Pseudomonadati</taxon>
        <taxon>Pseudomonadota</taxon>
        <taxon>Betaproteobacteria</taxon>
        <taxon>Neisseriales</taxon>
        <taxon>Chitinibacteraceae</taxon>
        <taxon>Chitiniphilus</taxon>
    </lineage>
</organism>
<name>A0ABQ6BTV0_9NEIS</name>
<dbReference type="EMBL" id="BSOZ01000046">
    <property type="protein sequence ID" value="GLS05425.1"/>
    <property type="molecule type" value="Genomic_DNA"/>
</dbReference>
<evidence type="ECO:0008006" key="3">
    <source>
        <dbReference type="Google" id="ProtNLM"/>
    </source>
</evidence>
<gene>
    <name evidence="1" type="ORF">GCM10007860_25780</name>
</gene>
<evidence type="ECO:0000313" key="1">
    <source>
        <dbReference type="EMBL" id="GLS05425.1"/>
    </source>
</evidence>
<sequence>MVDKNSYEKNLLNSVYGRQLRAASLKGKLTSLSPGILKVEGILDYDLMQNLVGKNDVTEIVINSGGGDVVYAIKIAEWMREKKVKLSVDGVCISSCANYMAVAAAELKVNGLVIFHGNMMGYYYQCKLSQAQYDACDFNGLYDSVKAEIEFYKNYPTALKLAFASSFFGERGRDENAGVFLDKQALASCGYAITSLTGGREMYSWMEKMRIRWGRKFYFDNWSKTSKDICEGWVDRRIELVTDAMASVKK</sequence>
<dbReference type="RefSeq" id="WP_169338620.1">
    <property type="nucleotide sequence ID" value="NZ_BSOZ01000046.1"/>
</dbReference>
<dbReference type="InterPro" id="IPR029045">
    <property type="entry name" value="ClpP/crotonase-like_dom_sf"/>
</dbReference>
<dbReference type="Gene3D" id="3.90.226.10">
    <property type="entry name" value="2-enoyl-CoA Hydratase, Chain A, domain 1"/>
    <property type="match status" value="1"/>
</dbReference>
<evidence type="ECO:0000313" key="2">
    <source>
        <dbReference type="Proteomes" id="UP001156836"/>
    </source>
</evidence>